<dbReference type="EMBL" id="JBBNAG010000005">
    <property type="protein sequence ID" value="KAK9133389.1"/>
    <property type="molecule type" value="Genomic_DNA"/>
</dbReference>
<comment type="caution">
    <text evidence="1">The sequence shown here is derived from an EMBL/GenBank/DDBJ whole genome shotgun (WGS) entry which is preliminary data.</text>
</comment>
<dbReference type="AlphaFoldDB" id="A0AAP0P818"/>
<dbReference type="Proteomes" id="UP001419268">
    <property type="component" value="Unassembled WGS sequence"/>
</dbReference>
<protein>
    <submittedName>
        <fullName evidence="1">Uncharacterized protein</fullName>
    </submittedName>
</protein>
<gene>
    <name evidence="1" type="ORF">Scep_012917</name>
</gene>
<evidence type="ECO:0000313" key="1">
    <source>
        <dbReference type="EMBL" id="KAK9133389.1"/>
    </source>
</evidence>
<sequence>MADSESAPSSPALAPLSSLALRFRKLLLGLLGRRLERLLQDLVRWIRGLGFEEVRLL</sequence>
<accession>A0AAP0P818</accession>
<proteinExistence type="predicted"/>
<name>A0AAP0P818_9MAGN</name>
<evidence type="ECO:0000313" key="2">
    <source>
        <dbReference type="Proteomes" id="UP001419268"/>
    </source>
</evidence>
<organism evidence="1 2">
    <name type="scientific">Stephania cephalantha</name>
    <dbReference type="NCBI Taxonomy" id="152367"/>
    <lineage>
        <taxon>Eukaryota</taxon>
        <taxon>Viridiplantae</taxon>
        <taxon>Streptophyta</taxon>
        <taxon>Embryophyta</taxon>
        <taxon>Tracheophyta</taxon>
        <taxon>Spermatophyta</taxon>
        <taxon>Magnoliopsida</taxon>
        <taxon>Ranunculales</taxon>
        <taxon>Menispermaceae</taxon>
        <taxon>Menispermoideae</taxon>
        <taxon>Cissampelideae</taxon>
        <taxon>Stephania</taxon>
    </lineage>
</organism>
<keyword evidence="2" id="KW-1185">Reference proteome</keyword>
<reference evidence="1 2" key="1">
    <citation type="submission" date="2024-01" db="EMBL/GenBank/DDBJ databases">
        <title>Genome assemblies of Stephania.</title>
        <authorList>
            <person name="Yang L."/>
        </authorList>
    </citation>
    <scope>NUCLEOTIDE SEQUENCE [LARGE SCALE GENOMIC DNA]</scope>
    <source>
        <strain evidence="1">JXDWG</strain>
        <tissue evidence="1">Leaf</tissue>
    </source>
</reference>